<evidence type="ECO:0000313" key="1">
    <source>
        <dbReference type="EMBL" id="MDR6525479.1"/>
    </source>
</evidence>
<reference evidence="1" key="1">
    <citation type="submission" date="2023-07" db="EMBL/GenBank/DDBJ databases">
        <title>Sorghum-associated microbial communities from plants grown in Nebraska, USA.</title>
        <authorList>
            <person name="Schachtman D."/>
        </authorList>
    </citation>
    <scope>NUCLEOTIDE SEQUENCE</scope>
    <source>
        <strain evidence="1">DS2360</strain>
    </source>
</reference>
<accession>A0AAE3Y7S7</accession>
<name>A0AAE3Y7S7_9FLAO</name>
<dbReference type="Proteomes" id="UP001184861">
    <property type="component" value="Unassembled WGS sequence"/>
</dbReference>
<protein>
    <submittedName>
        <fullName evidence="1">Uncharacterized protein</fullName>
    </submittedName>
</protein>
<gene>
    <name evidence="1" type="ORF">J2787_000849</name>
</gene>
<evidence type="ECO:0000313" key="2">
    <source>
        <dbReference type="Proteomes" id="UP001184861"/>
    </source>
</evidence>
<comment type="caution">
    <text evidence="1">The sequence shown here is derived from an EMBL/GenBank/DDBJ whole genome shotgun (WGS) entry which is preliminary data.</text>
</comment>
<dbReference type="AlphaFoldDB" id="A0AAE3Y7S7"/>
<sequence>MIIRIGDEYLHLKLYAGNLIPYLNRKIGFN</sequence>
<dbReference type="EMBL" id="JAVDQY010000001">
    <property type="protein sequence ID" value="MDR6525479.1"/>
    <property type="molecule type" value="Genomic_DNA"/>
</dbReference>
<proteinExistence type="predicted"/>
<organism evidence="1 2">
    <name type="scientific">Chryseobacterium rhizosphaerae</name>
    <dbReference type="NCBI Taxonomy" id="395937"/>
    <lineage>
        <taxon>Bacteria</taxon>
        <taxon>Pseudomonadati</taxon>
        <taxon>Bacteroidota</taxon>
        <taxon>Flavobacteriia</taxon>
        <taxon>Flavobacteriales</taxon>
        <taxon>Weeksellaceae</taxon>
        <taxon>Chryseobacterium group</taxon>
        <taxon>Chryseobacterium</taxon>
    </lineage>
</organism>